<accession>A0A8S1WYA8</accession>
<reference evidence="2" key="1">
    <citation type="submission" date="2021-01" db="EMBL/GenBank/DDBJ databases">
        <authorList>
            <consortium name="Genoscope - CEA"/>
            <person name="William W."/>
        </authorList>
    </citation>
    <scope>NUCLEOTIDE SEQUENCE</scope>
</reference>
<evidence type="ECO:0000313" key="2">
    <source>
        <dbReference type="EMBL" id="CAD8194392.1"/>
    </source>
</evidence>
<gene>
    <name evidence="2" type="ORF">PPENT_87.1.T1060171</name>
</gene>
<comment type="caution">
    <text evidence="2">The sequence shown here is derived from an EMBL/GenBank/DDBJ whole genome shotgun (WGS) entry which is preliminary data.</text>
</comment>
<dbReference type="Proteomes" id="UP000689195">
    <property type="component" value="Unassembled WGS sequence"/>
</dbReference>
<evidence type="ECO:0000313" key="3">
    <source>
        <dbReference type="Proteomes" id="UP000689195"/>
    </source>
</evidence>
<protein>
    <submittedName>
        <fullName evidence="2">Uncharacterized protein</fullName>
    </submittedName>
</protein>
<feature type="transmembrane region" description="Helical" evidence="1">
    <location>
        <begin position="17"/>
        <end position="38"/>
    </location>
</feature>
<dbReference type="EMBL" id="CAJJDO010000106">
    <property type="protein sequence ID" value="CAD8194392.1"/>
    <property type="molecule type" value="Genomic_DNA"/>
</dbReference>
<keyword evidence="3" id="KW-1185">Reference proteome</keyword>
<keyword evidence="1" id="KW-0472">Membrane</keyword>
<keyword evidence="1" id="KW-0812">Transmembrane</keyword>
<organism evidence="2 3">
    <name type="scientific">Paramecium pentaurelia</name>
    <dbReference type="NCBI Taxonomy" id="43138"/>
    <lineage>
        <taxon>Eukaryota</taxon>
        <taxon>Sar</taxon>
        <taxon>Alveolata</taxon>
        <taxon>Ciliophora</taxon>
        <taxon>Intramacronucleata</taxon>
        <taxon>Oligohymenophorea</taxon>
        <taxon>Peniculida</taxon>
        <taxon>Parameciidae</taxon>
        <taxon>Paramecium</taxon>
    </lineage>
</organism>
<name>A0A8S1WYA8_9CILI</name>
<dbReference type="AlphaFoldDB" id="A0A8S1WYA8"/>
<sequence length="57" mass="7030">MKDEIQMFQVKKQIYHFAWHCFIPYTFLGQFMTILSVAESSWLKINQKKHKYQIDFN</sequence>
<evidence type="ECO:0000256" key="1">
    <source>
        <dbReference type="SAM" id="Phobius"/>
    </source>
</evidence>
<keyword evidence="1" id="KW-1133">Transmembrane helix</keyword>
<proteinExistence type="predicted"/>